<gene>
    <name evidence="2" type="ORF">CMV_022466</name>
</gene>
<feature type="transmembrane region" description="Helical" evidence="1">
    <location>
        <begin position="42"/>
        <end position="64"/>
    </location>
</feature>
<dbReference type="AlphaFoldDB" id="A0A8J4QJI7"/>
<proteinExistence type="predicted"/>
<keyword evidence="3" id="KW-1185">Reference proteome</keyword>
<evidence type="ECO:0000256" key="1">
    <source>
        <dbReference type="SAM" id="Phobius"/>
    </source>
</evidence>
<keyword evidence="1" id="KW-0472">Membrane</keyword>
<feature type="transmembrane region" description="Helical" evidence="1">
    <location>
        <begin position="6"/>
        <end position="30"/>
    </location>
</feature>
<protein>
    <submittedName>
        <fullName evidence="2">Uncharacterized protein</fullName>
    </submittedName>
</protein>
<keyword evidence="1" id="KW-1133">Transmembrane helix</keyword>
<dbReference type="Proteomes" id="UP000737018">
    <property type="component" value="Unassembled WGS sequence"/>
</dbReference>
<reference evidence="2" key="1">
    <citation type="submission" date="2020-03" db="EMBL/GenBank/DDBJ databases">
        <title>Castanea mollissima Vanexum genome sequencing.</title>
        <authorList>
            <person name="Staton M."/>
        </authorList>
    </citation>
    <scope>NUCLEOTIDE SEQUENCE</scope>
    <source>
        <tissue evidence="2">Leaf</tissue>
    </source>
</reference>
<organism evidence="2 3">
    <name type="scientific">Castanea mollissima</name>
    <name type="common">Chinese chestnut</name>
    <dbReference type="NCBI Taxonomy" id="60419"/>
    <lineage>
        <taxon>Eukaryota</taxon>
        <taxon>Viridiplantae</taxon>
        <taxon>Streptophyta</taxon>
        <taxon>Embryophyta</taxon>
        <taxon>Tracheophyta</taxon>
        <taxon>Spermatophyta</taxon>
        <taxon>Magnoliopsida</taxon>
        <taxon>eudicotyledons</taxon>
        <taxon>Gunneridae</taxon>
        <taxon>Pentapetalae</taxon>
        <taxon>rosids</taxon>
        <taxon>fabids</taxon>
        <taxon>Fagales</taxon>
        <taxon>Fagaceae</taxon>
        <taxon>Castanea</taxon>
    </lineage>
</organism>
<sequence>MIQQEVQATLLPALMPCISLHVYAVCVAVLPDAKSCLCCYIYLRLFCVWPTASVCYAYCLCYFMCCCMLPTFCSADPTDVHAECASDASY</sequence>
<dbReference type="EMBL" id="JRKL02004708">
    <property type="protein sequence ID" value="KAF3951933.1"/>
    <property type="molecule type" value="Genomic_DNA"/>
</dbReference>
<evidence type="ECO:0000313" key="2">
    <source>
        <dbReference type="EMBL" id="KAF3951933.1"/>
    </source>
</evidence>
<accession>A0A8J4QJI7</accession>
<keyword evidence="1" id="KW-0812">Transmembrane</keyword>
<comment type="caution">
    <text evidence="2">The sequence shown here is derived from an EMBL/GenBank/DDBJ whole genome shotgun (WGS) entry which is preliminary data.</text>
</comment>
<evidence type="ECO:0000313" key="3">
    <source>
        <dbReference type="Proteomes" id="UP000737018"/>
    </source>
</evidence>
<name>A0A8J4QJI7_9ROSI</name>